<dbReference type="InterPro" id="IPR036869">
    <property type="entry name" value="J_dom_sf"/>
</dbReference>
<dbReference type="InterPro" id="IPR018253">
    <property type="entry name" value="DnaJ_domain_CS"/>
</dbReference>
<dbReference type="PROSITE" id="PS00636">
    <property type="entry name" value="DNAJ_1"/>
    <property type="match status" value="1"/>
</dbReference>
<dbReference type="InterPro" id="IPR008971">
    <property type="entry name" value="HSP40/DnaJ_pept-bd"/>
</dbReference>
<evidence type="ECO:0000259" key="3">
    <source>
        <dbReference type="PROSITE" id="PS50076"/>
    </source>
</evidence>
<reference evidence="4" key="1">
    <citation type="submission" date="2021-11" db="EMBL/GenBank/DDBJ databases">
        <title>Description of a new species Pelosinus isolated from the bottom sediments of Lake Baikal.</title>
        <authorList>
            <person name="Zakharyuk A."/>
        </authorList>
    </citation>
    <scope>NUCLEOTIDE SEQUENCE</scope>
    <source>
        <strain evidence="4">Bkl1</strain>
    </source>
</reference>
<evidence type="ECO:0000313" key="5">
    <source>
        <dbReference type="Proteomes" id="UP001165492"/>
    </source>
</evidence>
<dbReference type="PANTHER" id="PTHR43096:SF52">
    <property type="entry name" value="DNAJ HOMOLOG 1, MITOCHONDRIAL-RELATED"/>
    <property type="match status" value="1"/>
</dbReference>
<sequence length="333" mass="37550">MKFIDYYEVLGVPKAATDKEIKTAYRKLARQYHPDVQKGKEKKEAEEKFKEINEAYEVLGDASNREKYDKLGENWRMGQEFQPPPNASGYQTYHMDGMDGFGFSDFFSSIFGQEFSSQRDGYGRGYQARQPRYEGDDVEATISLTVEELMAGAEKEIQIHVPVICAACEGQRFTSRGVCSTCKGAGVTEEHKKLKVKIPGKSYPGTVLRLKGMGGKGSNNGANGDLYLHAEMKPQSNWRVINQIDLEGDLTIYPEQAVLGDLVSVHTPSGIVEVKIQPGTRSGQKLRLKDRGFKKNATLGDLYIKIQIDIPRNQKTEEMELYKQIYALRHKKI</sequence>
<proteinExistence type="predicted"/>
<dbReference type="Gene3D" id="2.60.260.20">
    <property type="entry name" value="Urease metallochaperone UreE, N-terminal domain"/>
    <property type="match status" value="2"/>
</dbReference>
<gene>
    <name evidence="4" type="ORF">LMF89_12790</name>
</gene>
<dbReference type="Gene3D" id="1.10.287.110">
    <property type="entry name" value="DnaJ domain"/>
    <property type="match status" value="1"/>
</dbReference>
<dbReference type="Pfam" id="PF01556">
    <property type="entry name" value="DnaJ_C"/>
    <property type="match status" value="1"/>
</dbReference>
<dbReference type="SMART" id="SM00271">
    <property type="entry name" value="DnaJ"/>
    <property type="match status" value="1"/>
</dbReference>
<dbReference type="SUPFAM" id="SSF49493">
    <property type="entry name" value="HSP40/DnaJ peptide-binding domain"/>
    <property type="match status" value="2"/>
</dbReference>
<organism evidence="4 5">
    <name type="scientific">Pelosinus baikalensis</name>
    <dbReference type="NCBI Taxonomy" id="2892015"/>
    <lineage>
        <taxon>Bacteria</taxon>
        <taxon>Bacillati</taxon>
        <taxon>Bacillota</taxon>
        <taxon>Negativicutes</taxon>
        <taxon>Selenomonadales</taxon>
        <taxon>Sporomusaceae</taxon>
        <taxon>Pelosinus</taxon>
    </lineage>
</organism>
<evidence type="ECO:0000313" key="4">
    <source>
        <dbReference type="EMBL" id="MCC5466229.1"/>
    </source>
</evidence>
<dbReference type="PANTHER" id="PTHR43096">
    <property type="entry name" value="DNAJ HOMOLOG 1, MITOCHONDRIAL-RELATED"/>
    <property type="match status" value="1"/>
</dbReference>
<dbReference type="PRINTS" id="PR00625">
    <property type="entry name" value="JDOMAIN"/>
</dbReference>
<comment type="caution">
    <text evidence="4">The sequence shown here is derived from an EMBL/GenBank/DDBJ whole genome shotgun (WGS) entry which is preliminary data.</text>
</comment>
<feature type="domain" description="J" evidence="3">
    <location>
        <begin position="5"/>
        <end position="72"/>
    </location>
</feature>
<dbReference type="InterPro" id="IPR001623">
    <property type="entry name" value="DnaJ_domain"/>
</dbReference>
<dbReference type="CDD" id="cd06257">
    <property type="entry name" value="DnaJ"/>
    <property type="match status" value="1"/>
</dbReference>
<protein>
    <submittedName>
        <fullName evidence="4">J domain-containing protein</fullName>
    </submittedName>
</protein>
<dbReference type="RefSeq" id="WP_229535402.1">
    <property type="nucleotide sequence ID" value="NZ_JAJHJB010000016.1"/>
</dbReference>
<dbReference type="CDD" id="cd10747">
    <property type="entry name" value="DnaJ_C"/>
    <property type="match status" value="1"/>
</dbReference>
<dbReference type="PROSITE" id="PS50076">
    <property type="entry name" value="DNAJ_2"/>
    <property type="match status" value="1"/>
</dbReference>
<keyword evidence="5" id="KW-1185">Reference proteome</keyword>
<evidence type="ECO:0000256" key="1">
    <source>
        <dbReference type="ARBA" id="ARBA00022705"/>
    </source>
</evidence>
<dbReference type="Pfam" id="PF00226">
    <property type="entry name" value="DnaJ"/>
    <property type="match status" value="1"/>
</dbReference>
<dbReference type="Proteomes" id="UP001165492">
    <property type="component" value="Unassembled WGS sequence"/>
</dbReference>
<dbReference type="EMBL" id="JAJHJB010000016">
    <property type="protein sequence ID" value="MCC5466229.1"/>
    <property type="molecule type" value="Genomic_DNA"/>
</dbReference>
<evidence type="ECO:0000256" key="2">
    <source>
        <dbReference type="ARBA" id="ARBA00023186"/>
    </source>
</evidence>
<dbReference type="InterPro" id="IPR002939">
    <property type="entry name" value="DnaJ_C"/>
</dbReference>
<keyword evidence="2" id="KW-0143">Chaperone</keyword>
<accession>A0ABS8HUN7</accession>
<keyword evidence="1" id="KW-0235">DNA replication</keyword>
<dbReference type="SUPFAM" id="SSF46565">
    <property type="entry name" value="Chaperone J-domain"/>
    <property type="match status" value="1"/>
</dbReference>
<name>A0ABS8HUN7_9FIRM</name>